<evidence type="ECO:0000313" key="1">
    <source>
        <dbReference type="EMBL" id="ANY78329.1"/>
    </source>
</evidence>
<gene>
    <name evidence="1" type="ORF">BB934_08840</name>
</gene>
<dbReference type="InterPro" id="IPR010848">
    <property type="entry name" value="DUF1465"/>
</dbReference>
<accession>A0A1B2EEG5</accession>
<dbReference type="Gene3D" id="1.10.8.930">
    <property type="entry name" value="Protein of unknown function DUF1465"/>
    <property type="match status" value="1"/>
</dbReference>
<proteinExistence type="predicted"/>
<dbReference type="KEGG" id="moc:BB934_08840"/>
<organism evidence="1">
    <name type="scientific">Microvirga ossetica</name>
    <dbReference type="NCBI Taxonomy" id="1882682"/>
    <lineage>
        <taxon>Bacteria</taxon>
        <taxon>Pseudomonadati</taxon>
        <taxon>Pseudomonadota</taxon>
        <taxon>Alphaproteobacteria</taxon>
        <taxon>Hyphomicrobiales</taxon>
        <taxon>Methylobacteriaceae</taxon>
        <taxon>Microvirga</taxon>
    </lineage>
</organism>
<dbReference type="OrthoDB" id="9799531at2"/>
<dbReference type="InterPro" id="IPR038301">
    <property type="entry name" value="AraC-like_sf"/>
</dbReference>
<reference evidence="1" key="1">
    <citation type="submission" date="2016-07" db="EMBL/GenBank/DDBJ databases">
        <title>Microvirga ossetica sp. nov. a new species of rhizobia isolated from root nodules of the legume species Vicia alpestris Steven originated from North Ossetia region in the Caucasus.</title>
        <authorList>
            <person name="Safronova V.I."/>
            <person name="Kuznetsova I.G."/>
            <person name="Sazanova A.L."/>
            <person name="Belimov A."/>
            <person name="Andronov E."/>
            <person name="Osledkin Y.S."/>
            <person name="Onishchuk O.P."/>
            <person name="Kurchak O.N."/>
            <person name="Shaposhnikov A.I."/>
            <person name="Willems A."/>
            <person name="Tikhonovich I.A."/>
        </authorList>
    </citation>
    <scope>NUCLEOTIDE SEQUENCE [LARGE SCALE GENOMIC DNA]</scope>
    <source>
        <strain evidence="1">V5/3M</strain>
    </source>
</reference>
<dbReference type="AlphaFoldDB" id="A0A1B2EEG5"/>
<sequence>MNEPDVIQLDVDPVRFGQSFVGSDAFKALFQEGMELVEETAAYLDGAGREESRHLSRQASLVYASESMRLTTRLMQIASWLLLQRAVAEGEISADQAQTEKSRVRLNASDSATTIAEYEALPERLRELMGLATRLHARILHLERLIAEAGAEGRPSAQNPVAAQLGLLQRAFGPAE</sequence>
<name>A0A1B2EEG5_9HYPH</name>
<dbReference type="EMBL" id="CP016616">
    <property type="protein sequence ID" value="ANY78329.1"/>
    <property type="molecule type" value="Genomic_DNA"/>
</dbReference>
<protein>
    <submittedName>
        <fullName evidence="1">AraC family transcriptional regulator</fullName>
    </submittedName>
</protein>
<dbReference type="Pfam" id="PF07323">
    <property type="entry name" value="DUF1465"/>
    <property type="match status" value="1"/>
</dbReference>